<evidence type="ECO:0000313" key="2">
    <source>
        <dbReference type="EMBL" id="MFC5064979.1"/>
    </source>
</evidence>
<name>A0ABV9YUG9_9PSEU</name>
<dbReference type="Proteomes" id="UP001595947">
    <property type="component" value="Unassembled WGS sequence"/>
</dbReference>
<keyword evidence="3" id="KW-1185">Reference proteome</keyword>
<gene>
    <name evidence="2" type="ORF">ACFPBZ_22340</name>
</gene>
<comment type="caution">
    <text evidence="2">The sequence shown here is derived from an EMBL/GenBank/DDBJ whole genome shotgun (WGS) entry which is preliminary data.</text>
</comment>
<protein>
    <submittedName>
        <fullName evidence="2">EVE domain-containing protein</fullName>
    </submittedName>
</protein>
<dbReference type="Gene3D" id="3.10.590.10">
    <property type="entry name" value="ph1033 like domains"/>
    <property type="match status" value="1"/>
</dbReference>
<accession>A0ABV9YUG9</accession>
<dbReference type="SUPFAM" id="SSF88697">
    <property type="entry name" value="PUA domain-like"/>
    <property type="match status" value="1"/>
</dbReference>
<dbReference type="InterPro" id="IPR002740">
    <property type="entry name" value="EVE_domain"/>
</dbReference>
<proteinExistence type="predicted"/>
<reference evidence="3" key="1">
    <citation type="journal article" date="2019" name="Int. J. Syst. Evol. Microbiol.">
        <title>The Global Catalogue of Microorganisms (GCM) 10K type strain sequencing project: providing services to taxonomists for standard genome sequencing and annotation.</title>
        <authorList>
            <consortium name="The Broad Institute Genomics Platform"/>
            <consortium name="The Broad Institute Genome Sequencing Center for Infectious Disease"/>
            <person name="Wu L."/>
            <person name="Ma J."/>
        </authorList>
    </citation>
    <scope>NUCLEOTIDE SEQUENCE [LARGE SCALE GENOMIC DNA]</scope>
    <source>
        <strain evidence="3">CGMCC 4.7093</strain>
    </source>
</reference>
<evidence type="ECO:0000259" key="1">
    <source>
        <dbReference type="Pfam" id="PF01878"/>
    </source>
</evidence>
<dbReference type="RefSeq" id="WP_378038318.1">
    <property type="nucleotide sequence ID" value="NZ_JBHSIV010000029.1"/>
</dbReference>
<feature type="domain" description="EVE" evidence="1">
    <location>
        <begin position="37"/>
        <end position="130"/>
    </location>
</feature>
<dbReference type="Pfam" id="PF01878">
    <property type="entry name" value="EVE"/>
    <property type="match status" value="1"/>
</dbReference>
<evidence type="ECO:0000313" key="3">
    <source>
        <dbReference type="Proteomes" id="UP001595947"/>
    </source>
</evidence>
<dbReference type="EMBL" id="JBHSIV010000029">
    <property type="protein sequence ID" value="MFC5064979.1"/>
    <property type="molecule type" value="Genomic_DNA"/>
</dbReference>
<organism evidence="2 3">
    <name type="scientific">Actinomycetospora atypica</name>
    <dbReference type="NCBI Taxonomy" id="1290095"/>
    <lineage>
        <taxon>Bacteria</taxon>
        <taxon>Bacillati</taxon>
        <taxon>Actinomycetota</taxon>
        <taxon>Actinomycetes</taxon>
        <taxon>Pseudonocardiales</taxon>
        <taxon>Pseudonocardiaceae</taxon>
        <taxon>Actinomycetospora</taxon>
    </lineage>
</organism>
<dbReference type="InterPro" id="IPR015947">
    <property type="entry name" value="PUA-like_sf"/>
</dbReference>
<sequence length="132" mass="15000">MTGHWVWVVGPDCYLDDDGGEHPKLAPGAERMRWACHRDTRRGDLAVLYRSRRAKDVAYLLRVTSDAVHEDVPARPWNCEAEVVERFDPPVPLADLRADPVTATWPALRASFVRTGAPVPDEVWERLMELAR</sequence>